<dbReference type="Proteomes" id="UP000215545">
    <property type="component" value="Unassembled WGS sequence"/>
</dbReference>
<evidence type="ECO:0000256" key="1">
    <source>
        <dbReference type="ARBA" id="ARBA00004651"/>
    </source>
</evidence>
<dbReference type="Gene3D" id="6.10.340.10">
    <property type="match status" value="1"/>
</dbReference>
<comment type="subcellular location">
    <subcellularLocation>
        <location evidence="1">Cell membrane</location>
        <topology evidence="1">Multi-pass membrane protein</topology>
    </subcellularLocation>
</comment>
<evidence type="ECO:0000256" key="6">
    <source>
        <dbReference type="ARBA" id="ARBA00023136"/>
    </source>
</evidence>
<dbReference type="PROSITE" id="PS50885">
    <property type="entry name" value="HAMP"/>
    <property type="match status" value="1"/>
</dbReference>
<dbReference type="EMBL" id="FTLX01000002">
    <property type="protein sequence ID" value="SIQ31957.1"/>
    <property type="molecule type" value="Genomic_DNA"/>
</dbReference>
<dbReference type="GO" id="GO:0005886">
    <property type="term" value="C:plasma membrane"/>
    <property type="evidence" value="ECO:0007669"/>
    <property type="project" value="UniProtKB-SubCell"/>
</dbReference>
<dbReference type="OrthoDB" id="9776552at2"/>
<name>A0A1N6RT13_9BACI</name>
<dbReference type="EMBL" id="MWSK01000002">
    <property type="protein sequence ID" value="OXS79134.1"/>
    <property type="molecule type" value="Genomic_DNA"/>
</dbReference>
<dbReference type="SUPFAM" id="SSF55874">
    <property type="entry name" value="ATPase domain of HSP90 chaperone/DNA topoisomerase II/histidine kinase"/>
    <property type="match status" value="1"/>
</dbReference>
<keyword evidence="6 7" id="KW-0472">Membrane</keyword>
<dbReference type="Gene3D" id="3.30.565.10">
    <property type="entry name" value="Histidine kinase-like ATPase, C-terminal domain"/>
    <property type="match status" value="1"/>
</dbReference>
<dbReference type="Proteomes" id="UP000186385">
    <property type="component" value="Unassembled WGS sequence"/>
</dbReference>
<protein>
    <submittedName>
        <fullName evidence="9">Two-component sensor histidine kinase</fullName>
    </submittedName>
    <submittedName>
        <fullName evidence="10">Two-component system, sensor histidine kinase YesM</fullName>
    </submittedName>
</protein>
<evidence type="ECO:0000313" key="12">
    <source>
        <dbReference type="Proteomes" id="UP000215545"/>
    </source>
</evidence>
<dbReference type="InterPro" id="IPR003594">
    <property type="entry name" value="HATPase_dom"/>
</dbReference>
<reference evidence="12" key="2">
    <citation type="submission" date="2017-03" db="EMBL/GenBank/DDBJ databases">
        <title>Bacillus sp. V-88(T) DSM27956, whole genome shotgun sequencing project.</title>
        <authorList>
            <person name="Dastager S.G."/>
            <person name="Neurgaonkar P.S."/>
            <person name="Dharne M.S."/>
        </authorList>
    </citation>
    <scope>NUCLEOTIDE SEQUENCE [LARGE SCALE GENOMIC DNA]</scope>
    <source>
        <strain evidence="12">DSM 25145</strain>
    </source>
</reference>
<evidence type="ECO:0000256" key="7">
    <source>
        <dbReference type="SAM" id="Phobius"/>
    </source>
</evidence>
<evidence type="ECO:0000313" key="10">
    <source>
        <dbReference type="EMBL" id="SIQ31957.1"/>
    </source>
</evidence>
<evidence type="ECO:0000313" key="9">
    <source>
        <dbReference type="EMBL" id="OXS79134.1"/>
    </source>
</evidence>
<dbReference type="STRING" id="1017273.SAMN05443094_102210"/>
<keyword evidence="4" id="KW-0808">Transferase</keyword>
<dbReference type="InterPro" id="IPR003660">
    <property type="entry name" value="HAMP_dom"/>
</dbReference>
<reference evidence="10 11" key="1">
    <citation type="submission" date="2017-01" db="EMBL/GenBank/DDBJ databases">
        <authorList>
            <person name="Mah S.A."/>
            <person name="Swanson W.J."/>
            <person name="Moy G.W."/>
            <person name="Vacquier V.D."/>
        </authorList>
    </citation>
    <scope>NUCLEOTIDE SEQUENCE [LARGE SCALE GENOMIC DNA]</scope>
    <source>
        <strain evidence="10 11">NIO-1016</strain>
    </source>
</reference>
<dbReference type="CDD" id="cd06225">
    <property type="entry name" value="HAMP"/>
    <property type="match status" value="1"/>
</dbReference>
<dbReference type="InterPro" id="IPR036890">
    <property type="entry name" value="HATPase_C_sf"/>
</dbReference>
<feature type="domain" description="HAMP" evidence="8">
    <location>
        <begin position="306"/>
        <end position="358"/>
    </location>
</feature>
<dbReference type="PANTHER" id="PTHR34220">
    <property type="entry name" value="SENSOR HISTIDINE KINASE YPDA"/>
    <property type="match status" value="1"/>
</dbReference>
<dbReference type="Pfam" id="PF02518">
    <property type="entry name" value="HATPase_c"/>
    <property type="match status" value="1"/>
</dbReference>
<evidence type="ECO:0000259" key="8">
    <source>
        <dbReference type="PROSITE" id="PS50885"/>
    </source>
</evidence>
<dbReference type="InterPro" id="IPR010559">
    <property type="entry name" value="Sig_transdc_His_kin_internal"/>
</dbReference>
<dbReference type="Pfam" id="PF06580">
    <property type="entry name" value="His_kinase"/>
    <property type="match status" value="1"/>
</dbReference>
<keyword evidence="7" id="KW-1133">Transmembrane helix</keyword>
<dbReference type="SUPFAM" id="SSF158472">
    <property type="entry name" value="HAMP domain-like"/>
    <property type="match status" value="1"/>
</dbReference>
<keyword evidence="2" id="KW-1003">Cell membrane</keyword>
<keyword evidence="12" id="KW-1185">Reference proteome</keyword>
<dbReference type="AlphaFoldDB" id="A0A1N6RT13"/>
<keyword evidence="5 10" id="KW-0418">Kinase</keyword>
<feature type="transmembrane region" description="Helical" evidence="7">
    <location>
        <begin position="285"/>
        <end position="304"/>
    </location>
</feature>
<dbReference type="PANTHER" id="PTHR34220:SF7">
    <property type="entry name" value="SENSOR HISTIDINE KINASE YPDA"/>
    <property type="match status" value="1"/>
</dbReference>
<organism evidence="10 11">
    <name type="scientific">Domibacillus enclensis</name>
    <dbReference type="NCBI Taxonomy" id="1017273"/>
    <lineage>
        <taxon>Bacteria</taxon>
        <taxon>Bacillati</taxon>
        <taxon>Bacillota</taxon>
        <taxon>Bacilli</taxon>
        <taxon>Bacillales</taxon>
        <taxon>Bacillaceae</taxon>
        <taxon>Domibacillus</taxon>
    </lineage>
</organism>
<evidence type="ECO:0000313" key="11">
    <source>
        <dbReference type="Proteomes" id="UP000186385"/>
    </source>
</evidence>
<proteinExistence type="predicted"/>
<evidence type="ECO:0000256" key="5">
    <source>
        <dbReference type="ARBA" id="ARBA00022777"/>
    </source>
</evidence>
<evidence type="ECO:0000256" key="2">
    <source>
        <dbReference type="ARBA" id="ARBA00022475"/>
    </source>
</evidence>
<gene>
    <name evidence="9" type="ORF">B1B05_04985</name>
    <name evidence="10" type="ORF">SAMN05443094_102210</name>
</gene>
<sequence length="582" mass="67870">MKLPSFNNIGLRNKLLIIYICAVFIPITLTHIVFYNVTTNNVKTQKMSDLSLSVEKISDDFLMAINDAVGISSMMYTDYELYTLLETKYRSTTEFIHAYHDYYDNISKEVPLYSPVRSLTLYTDNETVLYAGGVKKIDSSVRSADWYESTELMRHSYPVLTRQRGETGKLDTFSLIREMDHYHTINSTKKIMEIKLDHGLMRNLFHDVTFQGDLYLLNGEGTIEYTTNEHIDWSAGRFPYSPADNDSDHIVFEETFHLQYLNNWKVVGVAQEHVLMEEVESSRNFILYLALINLVFPSLFIIYMTSSLHTRILRILKHMRGVEDQHFELIEGAQYRDEIGELTQAFNRMAFKIKKLIKEVYVADIQKKDLELKRKQAQLSALQSQINPHFLFNVLETIRMRSMLKNENETAKIIQNIASMLRKSFIWGKDWVKVEEELYLINCFLEIQYYRFDDKMQYQIEAEPEALHCLIPNMSLIPFVENASIHGIESIKGKGLIKIVIKKVHDRLLCEITDTGRGMDTAEYEQLLRSLEEAEDMGEHVGIKNVYYRLKLHYGDDFEFNITSESGVGTKVSILFPYKEKE</sequence>
<feature type="transmembrane region" description="Helical" evidence="7">
    <location>
        <begin position="16"/>
        <end position="37"/>
    </location>
</feature>
<accession>A0A1N6RT13</accession>
<dbReference type="GO" id="GO:0000155">
    <property type="term" value="F:phosphorelay sensor kinase activity"/>
    <property type="evidence" value="ECO:0007669"/>
    <property type="project" value="InterPro"/>
</dbReference>
<keyword evidence="3" id="KW-0597">Phosphoprotein</keyword>
<dbReference type="RefSeq" id="WP_045849392.1">
    <property type="nucleotide sequence ID" value="NZ_FTLX01000002.1"/>
</dbReference>
<dbReference type="InterPro" id="IPR050640">
    <property type="entry name" value="Bact_2-comp_sensor_kinase"/>
</dbReference>
<evidence type="ECO:0000256" key="3">
    <source>
        <dbReference type="ARBA" id="ARBA00022553"/>
    </source>
</evidence>
<reference evidence="9" key="3">
    <citation type="submission" date="2017-03" db="EMBL/GenBank/DDBJ databases">
        <authorList>
            <person name="Dastager S.G."/>
            <person name="Neurgaonkar P.S."/>
            <person name="Dharne M.S."/>
        </authorList>
    </citation>
    <scope>NUCLEOTIDE SEQUENCE</scope>
    <source>
        <strain evidence="9">DSM 25145</strain>
    </source>
</reference>
<keyword evidence="7" id="KW-0812">Transmembrane</keyword>
<evidence type="ECO:0000256" key="4">
    <source>
        <dbReference type="ARBA" id="ARBA00022679"/>
    </source>
</evidence>